<proteinExistence type="predicted"/>
<comment type="caution">
    <text evidence="1">The sequence shown here is derived from an EMBL/GenBank/DDBJ whole genome shotgun (WGS) entry which is preliminary data.</text>
</comment>
<reference evidence="1 2" key="1">
    <citation type="submission" date="2018-09" db="EMBL/GenBank/DDBJ databases">
        <title>Genomic investigation of the strawberry pathogen Phytophthora fragariae indicates pathogenicity is determined by transcriptional variation in three key races.</title>
        <authorList>
            <person name="Adams T.M."/>
            <person name="Armitage A.D."/>
            <person name="Sobczyk M.K."/>
            <person name="Bates H.J."/>
            <person name="Dunwell J.M."/>
            <person name="Nellist C.F."/>
            <person name="Harrison R.J."/>
        </authorList>
    </citation>
    <scope>NUCLEOTIDE SEQUENCE [LARGE SCALE GENOMIC DNA]</scope>
    <source>
        <strain evidence="1 2">SCRP245</strain>
    </source>
</reference>
<dbReference type="AlphaFoldDB" id="A0A6A3GPP2"/>
<protein>
    <submittedName>
        <fullName evidence="1">Uncharacterized protein</fullName>
    </submittedName>
</protein>
<sequence>MGRSLGCCPATPLGVWAAPFPSRSPHTLQHNAVRCGKALSNGNDLGSADTFAQSLGVPLRD</sequence>
<gene>
    <name evidence="1" type="ORF">PF011_g31672</name>
</gene>
<evidence type="ECO:0000313" key="2">
    <source>
        <dbReference type="Proteomes" id="UP000460718"/>
    </source>
</evidence>
<evidence type="ECO:0000313" key="1">
    <source>
        <dbReference type="EMBL" id="KAE8955848.1"/>
    </source>
</evidence>
<organism evidence="1 2">
    <name type="scientific">Phytophthora fragariae</name>
    <dbReference type="NCBI Taxonomy" id="53985"/>
    <lineage>
        <taxon>Eukaryota</taxon>
        <taxon>Sar</taxon>
        <taxon>Stramenopiles</taxon>
        <taxon>Oomycota</taxon>
        <taxon>Peronosporomycetes</taxon>
        <taxon>Peronosporales</taxon>
        <taxon>Peronosporaceae</taxon>
        <taxon>Phytophthora</taxon>
    </lineage>
</organism>
<accession>A0A6A3GPP2</accession>
<dbReference type="Proteomes" id="UP000460718">
    <property type="component" value="Unassembled WGS sequence"/>
</dbReference>
<dbReference type="EMBL" id="QXFW01008143">
    <property type="protein sequence ID" value="KAE8955848.1"/>
    <property type="molecule type" value="Genomic_DNA"/>
</dbReference>
<name>A0A6A3GPP2_9STRA</name>